<dbReference type="AlphaFoldDB" id="A0A7H2BEG9"/>
<feature type="transmembrane region" description="Helical" evidence="1">
    <location>
        <begin position="12"/>
        <end position="38"/>
    </location>
</feature>
<evidence type="ECO:0000313" key="3">
    <source>
        <dbReference type="Proteomes" id="UP000516404"/>
    </source>
</evidence>
<name>A0A7H2BEG9_9MICC</name>
<dbReference type="GeneID" id="96622972"/>
<dbReference type="Proteomes" id="UP000516404">
    <property type="component" value="Chromosome"/>
</dbReference>
<keyword evidence="1" id="KW-0472">Membrane</keyword>
<dbReference type="EMBL" id="CP061539">
    <property type="protein sequence ID" value="QNV38065.1"/>
    <property type="molecule type" value="Genomic_DNA"/>
</dbReference>
<sequence>MSPTSAHASKSDLGTGVVLILIVCISVQFGAAFAVHLFPALGPWGHQWPAHRSSSASDGVCGSP</sequence>
<keyword evidence="1" id="KW-1133">Transmembrane helix</keyword>
<accession>A0A7H2BEG9</accession>
<gene>
    <name evidence="2" type="ORF">IDM49_01875</name>
</gene>
<dbReference type="RefSeq" id="WP_168614657.1">
    <property type="nucleotide sequence ID" value="NZ_BAAAOX010000003.1"/>
</dbReference>
<proteinExistence type="predicted"/>
<reference evidence="2 3" key="1">
    <citation type="submission" date="2020-09" db="EMBL/GenBank/DDBJ databases">
        <title>Investigation of environmental microbes.</title>
        <authorList>
            <person name="Ou Y."/>
            <person name="Kang Q."/>
        </authorList>
    </citation>
    <scope>NUCLEOTIDE SEQUENCE [LARGE SCALE GENOMIC DNA]</scope>
    <source>
        <strain evidence="2 3">KJZ-14</strain>
    </source>
</reference>
<organism evidence="2 3">
    <name type="scientific">Rothia terrae</name>
    <dbReference type="NCBI Taxonomy" id="396015"/>
    <lineage>
        <taxon>Bacteria</taxon>
        <taxon>Bacillati</taxon>
        <taxon>Actinomycetota</taxon>
        <taxon>Actinomycetes</taxon>
        <taxon>Micrococcales</taxon>
        <taxon>Micrococcaceae</taxon>
        <taxon>Rothia</taxon>
    </lineage>
</organism>
<evidence type="ECO:0000256" key="1">
    <source>
        <dbReference type="SAM" id="Phobius"/>
    </source>
</evidence>
<keyword evidence="1" id="KW-0812">Transmembrane</keyword>
<protein>
    <submittedName>
        <fullName evidence="2">Uncharacterized protein</fullName>
    </submittedName>
</protein>
<keyword evidence="3" id="KW-1185">Reference proteome</keyword>
<evidence type="ECO:0000313" key="2">
    <source>
        <dbReference type="EMBL" id="QNV38065.1"/>
    </source>
</evidence>
<dbReference type="KEGG" id="rter:IDM49_01875"/>